<protein>
    <recommendedName>
        <fullName evidence="3">non-specific serine/threonine protein kinase</fullName>
        <ecNumber evidence="3">2.7.11.1</ecNumber>
    </recommendedName>
</protein>
<dbReference type="InterPro" id="IPR012993">
    <property type="entry name" value="UME"/>
</dbReference>
<dbReference type="PROSITE" id="PS00916">
    <property type="entry name" value="PI3_4_KINASE_2"/>
    <property type="match status" value="1"/>
</dbReference>
<evidence type="ECO:0000256" key="8">
    <source>
        <dbReference type="ARBA" id="ARBA00022777"/>
    </source>
</evidence>
<proteinExistence type="inferred from homology"/>
<dbReference type="STRING" id="401625.A0A0P1BBR7"/>
<feature type="domain" description="FAT" evidence="16">
    <location>
        <begin position="1569"/>
        <end position="2153"/>
    </location>
</feature>
<dbReference type="EC" id="2.7.11.1" evidence="3"/>
<evidence type="ECO:0000256" key="11">
    <source>
        <dbReference type="ARBA" id="ARBA00023242"/>
    </source>
</evidence>
<dbReference type="SMART" id="SM00802">
    <property type="entry name" value="UME"/>
    <property type="match status" value="1"/>
</dbReference>
<dbReference type="GO" id="GO:0005524">
    <property type="term" value="F:ATP binding"/>
    <property type="evidence" value="ECO:0007669"/>
    <property type="project" value="UniProtKB-KW"/>
</dbReference>
<dbReference type="SMART" id="SM01343">
    <property type="entry name" value="FATC"/>
    <property type="match status" value="1"/>
</dbReference>
<dbReference type="Proteomes" id="UP000054845">
    <property type="component" value="Unassembled WGS sequence"/>
</dbReference>
<evidence type="ECO:0000313" key="19">
    <source>
        <dbReference type="Proteomes" id="UP000054845"/>
    </source>
</evidence>
<feature type="region of interest" description="Disordered" evidence="14">
    <location>
        <begin position="123"/>
        <end position="149"/>
    </location>
</feature>
<dbReference type="PANTHER" id="PTHR11139:SF125">
    <property type="entry name" value="SERINE_THREONINE-PROTEIN KINASE MEC1"/>
    <property type="match status" value="1"/>
</dbReference>
<dbReference type="InterPro" id="IPR016024">
    <property type="entry name" value="ARM-type_fold"/>
</dbReference>
<feature type="domain" description="FATC" evidence="17">
    <location>
        <begin position="2574"/>
        <end position="2606"/>
    </location>
</feature>
<dbReference type="Gene3D" id="1.25.40.10">
    <property type="entry name" value="Tetratricopeptide repeat domain"/>
    <property type="match status" value="1"/>
</dbReference>
<dbReference type="PROSITE" id="PS51190">
    <property type="entry name" value="FATC"/>
    <property type="match status" value="1"/>
</dbReference>
<dbReference type="GO" id="GO:0000077">
    <property type="term" value="P:DNA damage checkpoint signaling"/>
    <property type="evidence" value="ECO:0007669"/>
    <property type="project" value="TreeGrafter"/>
</dbReference>
<dbReference type="Pfam" id="PF08064">
    <property type="entry name" value="UME"/>
    <property type="match status" value="1"/>
</dbReference>
<dbReference type="GO" id="GO:0000723">
    <property type="term" value="P:telomere maintenance"/>
    <property type="evidence" value="ECO:0007669"/>
    <property type="project" value="TreeGrafter"/>
</dbReference>
<evidence type="ECO:0000256" key="14">
    <source>
        <dbReference type="SAM" id="MobiDB-lite"/>
    </source>
</evidence>
<evidence type="ECO:0000256" key="10">
    <source>
        <dbReference type="ARBA" id="ARBA00023204"/>
    </source>
</evidence>
<keyword evidence="19" id="KW-1185">Reference proteome</keyword>
<dbReference type="CDD" id="cd00892">
    <property type="entry name" value="PIKKc_ATR"/>
    <property type="match status" value="1"/>
</dbReference>
<dbReference type="Pfam" id="PF02260">
    <property type="entry name" value="FATC"/>
    <property type="match status" value="1"/>
</dbReference>
<dbReference type="Pfam" id="PF23593">
    <property type="entry name" value="HEAT_ATR"/>
    <property type="match status" value="1"/>
</dbReference>
<keyword evidence="10" id="KW-0234">DNA repair</keyword>
<evidence type="ECO:0000256" key="9">
    <source>
        <dbReference type="ARBA" id="ARBA00022840"/>
    </source>
</evidence>
<evidence type="ECO:0000259" key="15">
    <source>
        <dbReference type="PROSITE" id="PS50290"/>
    </source>
</evidence>
<keyword evidence="5" id="KW-0808">Transferase</keyword>
<dbReference type="InterPro" id="IPR014009">
    <property type="entry name" value="PIK_FAT"/>
</dbReference>
<dbReference type="GO" id="GO:0004674">
    <property type="term" value="F:protein serine/threonine kinase activity"/>
    <property type="evidence" value="ECO:0007669"/>
    <property type="project" value="UniProtKB-KW"/>
</dbReference>
<dbReference type="InterPro" id="IPR050517">
    <property type="entry name" value="DDR_Repair_Kinase"/>
</dbReference>
<dbReference type="Gene3D" id="3.30.1010.10">
    <property type="entry name" value="Phosphatidylinositol 3-kinase Catalytic Subunit, Chain A, domain 4"/>
    <property type="match status" value="1"/>
</dbReference>
<evidence type="ECO:0000256" key="12">
    <source>
        <dbReference type="ARBA" id="ARBA00047899"/>
    </source>
</evidence>
<dbReference type="PANTHER" id="PTHR11139">
    <property type="entry name" value="ATAXIA TELANGIECTASIA MUTATED ATM -RELATED"/>
    <property type="match status" value="1"/>
</dbReference>
<dbReference type="GO" id="GO:0005634">
    <property type="term" value="C:nucleus"/>
    <property type="evidence" value="ECO:0007669"/>
    <property type="project" value="UniProtKB-SubCell"/>
</dbReference>
<feature type="compositionally biased region" description="Low complexity" evidence="14">
    <location>
        <begin position="131"/>
        <end position="149"/>
    </location>
</feature>
<evidence type="ECO:0000256" key="5">
    <source>
        <dbReference type="ARBA" id="ARBA00022679"/>
    </source>
</evidence>
<feature type="region of interest" description="Disordered" evidence="14">
    <location>
        <begin position="1938"/>
        <end position="1962"/>
    </location>
</feature>
<sequence length="2606" mass="287149">MAAAATASASASASAGVGAEERAAHTLCRLLASVFVVPLCDWKSESPASIVRAIKEHNAHAGQQSPNAAAAAATAATTAPAVMDVLGALRLIDHQLHQHPLLLRHRFNSKRIQSAASASDAHAAAVDDRAAPQQASSSPSTSSSDASMDSTSFATWLSPRLVCAAALLSVRFPEHAAAVKVRHAMLDLLLRMARLQCHNSPASHHARFCLLDCLKAAIDVFATAKCAPFDAREPPDASLLLPPQEQAAGALQGAAQPAAAAENGDEVEVLLRFFVQPMTDQSQCRHANALLATLGDGIVRTWGPDDRSPFSRAIPRSAASDVGHALLSVTTQTITRLAREFPDLMTDLSFTATSLLLSASTSHQRDAKVFCTAVEPTRAVGVLVARLQAIQHALALRAVLPPTHTARLVALLSPHVVRLLLSPATLSTEEKAREAAFYAPLYALRECLRVLRRETMREDASVEMQQAVRQSLSGLTSRVASTLLSSDDEEEEVVDVGASSLNPQDKQVLDARAVRKLCLFDALVALLATTTQSSPLSATERRRLREQACAKPHFAESNEDRPATLSFANLITDSDRRALDSLLTEHARAAQGKRGAQHQKTPPSFKKRALATGSATSAGEGRALGCRKANRDDVDELLPAGTSSGQGYPGGLAPFWPSDWKRLAALKCLGAESLMRHQERLWCPRCQDDTSLPDSNFTRDVSASDSDASFRVIGMALTTSAPATYNATSALCALRSVIIHSDGTKLIEYANGSFDVWLMLVSRHLGDNQRSARIQAGKFAATLIGFFCKEMTSLDSLLKWVGPILDILIQAADTPADKPNASKTVESAILALGRAARVARDEVLHRIVLSLVQHLNAPDPLRSLVYLQITELALHNNMTTYQLLSPAMGAISAHVVQRMFTAPTLLEELLALLNQQLGKFIHATLPHTLPLAIQKGNDRLLAGLAAAIKQSEREMCFEHAGAALKHFLLLAAPARDAAIQRFVTIIRGATDKATLENSTRLLLKSFKPQLLGHLVIHLGDEDCRKAAVEGLLYLERSRSKSESTSASARDASAALSTFLRDDILEILAWLNDELAGAHGKTTLAQKIRTARSIGALVDAVGQSIASVTPQIMATLNSSMQLDELVLPTLFSWQAFITKMRFEDVAPFVGQTGASLVAAWPRFGAAEKQVAGSLLRYIVIDSGAEFAPYLESDFPNLDTLDEELPDLSTAVRQRQRSTPGLRIGRVLERAASENASVCSQGLQELKRFLTRETDYVRTITSGNMFDPVVGRLVDVLFSAASKATEGQADVQDVCFESLGILGAVDPDRFELPSHEDTYIVLRNFEDRDESIDFCVHLIQRTLVGAFRASEDTRHQAALAYAIQELLKFCGFTPALLATSSSKPVALRVRQRWNEMSSETLETVGPLLSSKYTAQMGEPTRRERPVYLNSSSFRDWIQTLANELILDAQGIEASSIFTILRSVIKDHDLSIARHILPHLVLHTLISGTEEQRQYIHAEICSILEDQVTPRTEMDSERRLLSAQVIFGLLDHISLWTRRRNETRKYAKPREAVPDNAVNHVSTVIGCISVELMARAALQCKAYARSLLNFERRVRDLKASGTKELDLQNYYEDMHFIYSNLEEPDGMEGISTSVLAPSLEHQIREHESLGRWTSAQSCWEVKLQAHPSEPDLHVGLLRCLRNLGHYDTMRTHIRGVLSAHPEWRSMLASYEVEGACILADWDAVRSALALETHQSDAHAMARIALAMHDKDQEAMHQAMREARRLVGRPIIAAGVGSYARAYDSVSQLHMIHELFLIQQQDEKNVLSTATATQRGQREQTQQTQHAFSAHMLQRLNATLPSFRTREPLLSLRRSAFATRAIVDSVSSALIGQAWIQTAKNARHAGHDQTAYSAVLQATQRKVPLAFVQRAKLLALDDKKQTAVQELTSALAAVSDLSANAARTRSRSQQEGSVLGDPVDPSGPDRKSLARAHLLRARLIEETGRYSPNEVIESYKRIAEVESAYEKMWYCLGRYYDTNRDNLVNDLWCDYYVCRYYMKSAQSGTKYFYRTVPRMMTIWLDVGDDPALIKAAGKQVTKTTDAELYHKTDTFEKISSELRKASSRLQRYQILAVLPQLLSRVVHKHPSVWETLSEIILAAVDVFPHQSLWAMMAGFQSKDSERKKRFMDLVKKLKSGVGARAKRISAIVEASQKMGKELLFLADAPVKSKETQLNLPLQFPKLQALADSGLILPLQSSVVVSLPGNGQIPTDYDPFGSPNGLPRLSGFDATIDIMPSLQKPRKVIMLGSDGKRYPFLCKPKDDLRKDARLMEFDSMINKLLQADSQARRRRLHIRTYSVITLNEECGLIEWVPNTIGLRHILQKNYARRDIPLYTHDLKVLLDEARNKPRKAADIFEKQVLSRYPSVFHEWFIATFPEPSAWLKARSAYAHTLAVMSMVGYVLGLGDRHGENILFDASNGDTVHVDLNCLFEKGLSFEIKEVVPFRLTHNMVDALGVTGVEGVFRRAAEISMRILRDNRDSLMSVLEAMIHDPLVEWAVDSAPKSKAGQDPRLAAARKALSPVQSKLDGLLRSHDRWTGPHSVNNAVDTLIRDATSSQLLASMYVGWASYL</sequence>
<dbReference type="OrthoDB" id="381190at2759"/>
<dbReference type="PROSITE" id="PS51189">
    <property type="entry name" value="FAT"/>
    <property type="match status" value="1"/>
</dbReference>
<dbReference type="Gene3D" id="1.10.1070.11">
    <property type="entry name" value="Phosphatidylinositol 3-/4-kinase, catalytic domain"/>
    <property type="match status" value="1"/>
</dbReference>
<dbReference type="InterPro" id="IPR011009">
    <property type="entry name" value="Kinase-like_dom_sf"/>
</dbReference>
<evidence type="ECO:0000256" key="7">
    <source>
        <dbReference type="ARBA" id="ARBA00022763"/>
    </source>
</evidence>
<dbReference type="GO" id="GO:0006281">
    <property type="term" value="P:DNA repair"/>
    <property type="evidence" value="ECO:0007669"/>
    <property type="project" value="UniProtKB-KW"/>
</dbReference>
<dbReference type="Pfam" id="PF25030">
    <property type="entry name" value="M-HEAT_ATR"/>
    <property type="match status" value="1"/>
</dbReference>
<evidence type="ECO:0000313" key="18">
    <source>
        <dbReference type="EMBL" id="CEH12628.1"/>
    </source>
</evidence>
<feature type="domain" description="PI3K/PI4K catalytic" evidence="15">
    <location>
        <begin position="2263"/>
        <end position="2580"/>
    </location>
</feature>
<feature type="compositionally biased region" description="Polar residues" evidence="14">
    <location>
        <begin position="1938"/>
        <end position="1948"/>
    </location>
</feature>
<dbReference type="InterPro" id="IPR056802">
    <property type="entry name" value="ATR-like_M-HEAT"/>
</dbReference>
<dbReference type="PROSITE" id="PS50290">
    <property type="entry name" value="PI3_4_KINASE_3"/>
    <property type="match status" value="1"/>
</dbReference>
<keyword evidence="4" id="KW-0723">Serine/threonine-protein kinase</keyword>
<dbReference type="InterPro" id="IPR003152">
    <property type="entry name" value="FATC_dom"/>
</dbReference>
<comment type="subcellular location">
    <subcellularLocation>
        <location evidence="1">Nucleus</location>
    </subcellularLocation>
</comment>
<dbReference type="Pfam" id="PF02259">
    <property type="entry name" value="FAT"/>
    <property type="match status" value="1"/>
</dbReference>
<reference evidence="18 19" key="1">
    <citation type="submission" date="2014-09" db="EMBL/GenBank/DDBJ databases">
        <authorList>
            <person name="Magalhaes I.L.F."/>
            <person name="Oliveira U."/>
            <person name="Santos F.R."/>
            <person name="Vidigal T.H.D.A."/>
            <person name="Brescovit A.D."/>
            <person name="Santos A.J."/>
        </authorList>
    </citation>
    <scope>NUCLEOTIDE SEQUENCE [LARGE SCALE GENOMIC DNA]</scope>
</reference>
<evidence type="ECO:0000256" key="1">
    <source>
        <dbReference type="ARBA" id="ARBA00004123"/>
    </source>
</evidence>
<dbReference type="SMART" id="SM00146">
    <property type="entry name" value="PI3Kc"/>
    <property type="match status" value="1"/>
</dbReference>
<evidence type="ECO:0000256" key="4">
    <source>
        <dbReference type="ARBA" id="ARBA00022527"/>
    </source>
</evidence>
<comment type="catalytic activity">
    <reaction evidence="12">
        <text>L-threonyl-[protein] + ATP = O-phospho-L-threonyl-[protein] + ADP + H(+)</text>
        <dbReference type="Rhea" id="RHEA:46608"/>
        <dbReference type="Rhea" id="RHEA-COMP:11060"/>
        <dbReference type="Rhea" id="RHEA-COMP:11605"/>
        <dbReference type="ChEBI" id="CHEBI:15378"/>
        <dbReference type="ChEBI" id="CHEBI:30013"/>
        <dbReference type="ChEBI" id="CHEBI:30616"/>
        <dbReference type="ChEBI" id="CHEBI:61977"/>
        <dbReference type="ChEBI" id="CHEBI:456216"/>
        <dbReference type="EC" id="2.7.11.1"/>
    </reaction>
</comment>
<comment type="similarity">
    <text evidence="2">Belongs to the PI3/PI4-kinase family. ATM subfamily.</text>
</comment>
<evidence type="ECO:0000256" key="13">
    <source>
        <dbReference type="ARBA" id="ARBA00048679"/>
    </source>
</evidence>
<evidence type="ECO:0000256" key="2">
    <source>
        <dbReference type="ARBA" id="ARBA00010769"/>
    </source>
</evidence>
<dbReference type="InterPro" id="IPR003151">
    <property type="entry name" value="PIK-rel_kinase_FAT"/>
</dbReference>
<evidence type="ECO:0000256" key="3">
    <source>
        <dbReference type="ARBA" id="ARBA00012513"/>
    </source>
</evidence>
<keyword evidence="8 18" id="KW-0418">Kinase</keyword>
<dbReference type="Pfam" id="PF00454">
    <property type="entry name" value="PI3_PI4_kinase"/>
    <property type="match status" value="1"/>
</dbReference>
<organism evidence="18 19">
    <name type="scientific">Ceraceosorus bombacis</name>
    <dbReference type="NCBI Taxonomy" id="401625"/>
    <lineage>
        <taxon>Eukaryota</taxon>
        <taxon>Fungi</taxon>
        <taxon>Dikarya</taxon>
        <taxon>Basidiomycota</taxon>
        <taxon>Ustilaginomycotina</taxon>
        <taxon>Exobasidiomycetes</taxon>
        <taxon>Ceraceosorales</taxon>
        <taxon>Ceraceosoraceae</taxon>
        <taxon>Ceraceosorus</taxon>
    </lineage>
</organism>
<feature type="region of interest" description="Disordered" evidence="14">
    <location>
        <begin position="588"/>
        <end position="626"/>
    </location>
</feature>
<dbReference type="InterPro" id="IPR011990">
    <property type="entry name" value="TPR-like_helical_dom_sf"/>
</dbReference>
<comment type="catalytic activity">
    <reaction evidence="13">
        <text>L-seryl-[protein] + ATP = O-phospho-L-seryl-[protein] + ADP + H(+)</text>
        <dbReference type="Rhea" id="RHEA:17989"/>
        <dbReference type="Rhea" id="RHEA-COMP:9863"/>
        <dbReference type="Rhea" id="RHEA-COMP:11604"/>
        <dbReference type="ChEBI" id="CHEBI:15378"/>
        <dbReference type="ChEBI" id="CHEBI:29999"/>
        <dbReference type="ChEBI" id="CHEBI:30616"/>
        <dbReference type="ChEBI" id="CHEBI:83421"/>
        <dbReference type="ChEBI" id="CHEBI:456216"/>
        <dbReference type="EC" id="2.7.11.1"/>
    </reaction>
</comment>
<keyword evidence="7" id="KW-0227">DNA damage</keyword>
<evidence type="ECO:0000256" key="6">
    <source>
        <dbReference type="ARBA" id="ARBA00022741"/>
    </source>
</evidence>
<dbReference type="InterPro" id="IPR057564">
    <property type="entry name" value="HEAT_ATR"/>
</dbReference>
<dbReference type="InterPro" id="IPR018936">
    <property type="entry name" value="PI3/4_kinase_CS"/>
</dbReference>
<dbReference type="SUPFAM" id="SSF48371">
    <property type="entry name" value="ARM repeat"/>
    <property type="match status" value="1"/>
</dbReference>
<evidence type="ECO:0000259" key="17">
    <source>
        <dbReference type="PROSITE" id="PS51190"/>
    </source>
</evidence>
<accession>A0A0P1BBR7</accession>
<evidence type="ECO:0000259" key="16">
    <source>
        <dbReference type="PROSITE" id="PS51189"/>
    </source>
</evidence>
<dbReference type="EMBL" id="CCYA01000181">
    <property type="protein sequence ID" value="CEH12628.1"/>
    <property type="molecule type" value="Genomic_DNA"/>
</dbReference>
<dbReference type="InterPro" id="IPR036940">
    <property type="entry name" value="PI3/4_kinase_cat_sf"/>
</dbReference>
<keyword evidence="9" id="KW-0067">ATP-binding</keyword>
<dbReference type="InterPro" id="IPR000403">
    <property type="entry name" value="PI3/4_kinase_cat_dom"/>
</dbReference>
<keyword evidence="11" id="KW-0539">Nucleus</keyword>
<keyword evidence="6" id="KW-0547">Nucleotide-binding</keyword>
<name>A0A0P1BBR7_9BASI</name>
<dbReference type="SUPFAM" id="SSF56112">
    <property type="entry name" value="Protein kinase-like (PK-like)"/>
    <property type="match status" value="1"/>
</dbReference>
<dbReference type="GO" id="GO:0005694">
    <property type="term" value="C:chromosome"/>
    <property type="evidence" value="ECO:0007669"/>
    <property type="project" value="TreeGrafter"/>
</dbReference>